<dbReference type="EC" id="6.3.4.15" evidence="3"/>
<name>A0ABT7ACF4_9HYPH</name>
<dbReference type="NCBIfam" id="TIGR00121">
    <property type="entry name" value="birA_ligase"/>
    <property type="match status" value="1"/>
</dbReference>
<proteinExistence type="predicted"/>
<reference evidence="6 7" key="1">
    <citation type="submission" date="2023-05" db="EMBL/GenBank/DDBJ databases">
        <title>Chelatococcus sp. nov., a moderately thermophilic bacterium isolated from hot spring microbial mat.</title>
        <authorList>
            <person name="Hu C.-J."/>
            <person name="Li W.-J."/>
        </authorList>
    </citation>
    <scope>NUCLEOTIDE SEQUENCE [LARGE SCALE GENOMIC DNA]</scope>
    <source>
        <strain evidence="6 7">SYSU G07232</strain>
    </source>
</reference>
<dbReference type="Pfam" id="PF03099">
    <property type="entry name" value="BPL_LplA_LipB"/>
    <property type="match status" value="1"/>
</dbReference>
<dbReference type="Gene3D" id="2.30.30.100">
    <property type="match status" value="1"/>
</dbReference>
<feature type="domain" description="BPL/LPL catalytic" evidence="5">
    <location>
        <begin position="9"/>
        <end position="191"/>
    </location>
</feature>
<dbReference type="PANTHER" id="PTHR12835">
    <property type="entry name" value="BIOTIN PROTEIN LIGASE"/>
    <property type="match status" value="1"/>
</dbReference>
<evidence type="ECO:0000259" key="5">
    <source>
        <dbReference type="PROSITE" id="PS51733"/>
    </source>
</evidence>
<dbReference type="Proteomes" id="UP001321492">
    <property type="component" value="Unassembled WGS sequence"/>
</dbReference>
<dbReference type="EMBL" id="JASJEV010000001">
    <property type="protein sequence ID" value="MDJ1156760.1"/>
    <property type="molecule type" value="Genomic_DNA"/>
</dbReference>
<evidence type="ECO:0000313" key="6">
    <source>
        <dbReference type="EMBL" id="MDJ1156760.1"/>
    </source>
</evidence>
<protein>
    <recommendedName>
        <fullName evidence="3">biotin--[biotin carboxyl-carrier protein] ligase</fullName>
        <ecNumber evidence="3">6.3.4.15</ecNumber>
    </recommendedName>
</protein>
<evidence type="ECO:0000256" key="2">
    <source>
        <dbReference type="ARBA" id="ARBA00023267"/>
    </source>
</evidence>
<evidence type="ECO:0000256" key="3">
    <source>
        <dbReference type="ARBA" id="ARBA00024227"/>
    </source>
</evidence>
<dbReference type="Gene3D" id="3.30.930.10">
    <property type="entry name" value="Bira Bifunctional Protein, Domain 2"/>
    <property type="match status" value="1"/>
</dbReference>
<dbReference type="InterPro" id="IPR004408">
    <property type="entry name" value="Biotin_CoA_COase_ligase"/>
</dbReference>
<dbReference type="CDD" id="cd16442">
    <property type="entry name" value="BPL"/>
    <property type="match status" value="1"/>
</dbReference>
<dbReference type="InterPro" id="IPR045864">
    <property type="entry name" value="aa-tRNA-synth_II/BPL/LPL"/>
</dbReference>
<dbReference type="GO" id="GO:0004077">
    <property type="term" value="F:biotin--[biotin carboxyl-carrier protein] ligase activity"/>
    <property type="evidence" value="ECO:0007669"/>
    <property type="project" value="UniProtKB-EC"/>
</dbReference>
<evidence type="ECO:0000313" key="7">
    <source>
        <dbReference type="Proteomes" id="UP001321492"/>
    </source>
</evidence>
<dbReference type="InterPro" id="IPR003142">
    <property type="entry name" value="BPL_C"/>
</dbReference>
<evidence type="ECO:0000256" key="1">
    <source>
        <dbReference type="ARBA" id="ARBA00022598"/>
    </source>
</evidence>
<organism evidence="6 7">
    <name type="scientific">Chelatococcus albus</name>
    <dbReference type="NCBI Taxonomy" id="3047466"/>
    <lineage>
        <taxon>Bacteria</taxon>
        <taxon>Pseudomonadati</taxon>
        <taxon>Pseudomonadota</taxon>
        <taxon>Alphaproteobacteria</taxon>
        <taxon>Hyphomicrobiales</taxon>
        <taxon>Chelatococcaceae</taxon>
        <taxon>Chelatococcus</taxon>
    </lineage>
</organism>
<gene>
    <name evidence="6" type="ORF">QNA08_00675</name>
</gene>
<keyword evidence="2" id="KW-0092">Biotin</keyword>
<dbReference type="PROSITE" id="PS51733">
    <property type="entry name" value="BPL_LPL_CATALYTIC"/>
    <property type="match status" value="1"/>
</dbReference>
<accession>A0ABT7ACF4</accession>
<evidence type="ECO:0000256" key="4">
    <source>
        <dbReference type="ARBA" id="ARBA00047846"/>
    </source>
</evidence>
<dbReference type="InterPro" id="IPR004143">
    <property type="entry name" value="BPL_LPL_catalytic"/>
</dbReference>
<sequence>MDRAALAAEARDAGFRLLSLDATPSTNDEALQRAREGDPGKLWILAREQTKGRGRHGRAWASPPGNLYASLLLVEPCDLTDAPQLGFVAGLALYDAIGAVAGLTAPRLTLKWPNDLLLDGAKISGILLEGHRIGTPPRFVVIVGMGLNVGFAPSDTPYPATSLAQAVGPVEVAAVFSALSAAFATRLAQWDKGLGFARLREAWLARAAGRGQRVTVRLPGREVRGTFVGMDSAGRLLLDGEAGRETIDAGDLFFGSLRSA</sequence>
<dbReference type="PANTHER" id="PTHR12835:SF5">
    <property type="entry name" value="BIOTIN--PROTEIN LIGASE"/>
    <property type="match status" value="1"/>
</dbReference>
<comment type="catalytic activity">
    <reaction evidence="4">
        <text>biotin + L-lysyl-[protein] + ATP = N(6)-biotinyl-L-lysyl-[protein] + AMP + diphosphate + H(+)</text>
        <dbReference type="Rhea" id="RHEA:11756"/>
        <dbReference type="Rhea" id="RHEA-COMP:9752"/>
        <dbReference type="Rhea" id="RHEA-COMP:10505"/>
        <dbReference type="ChEBI" id="CHEBI:15378"/>
        <dbReference type="ChEBI" id="CHEBI:29969"/>
        <dbReference type="ChEBI" id="CHEBI:30616"/>
        <dbReference type="ChEBI" id="CHEBI:33019"/>
        <dbReference type="ChEBI" id="CHEBI:57586"/>
        <dbReference type="ChEBI" id="CHEBI:83144"/>
        <dbReference type="ChEBI" id="CHEBI:456215"/>
        <dbReference type="EC" id="6.3.4.15"/>
    </reaction>
</comment>
<keyword evidence="7" id="KW-1185">Reference proteome</keyword>
<dbReference type="RefSeq" id="WP_283738760.1">
    <property type="nucleotide sequence ID" value="NZ_JASJEV010000001.1"/>
</dbReference>
<dbReference type="Pfam" id="PF02237">
    <property type="entry name" value="BPL_C"/>
    <property type="match status" value="1"/>
</dbReference>
<comment type="caution">
    <text evidence="6">The sequence shown here is derived from an EMBL/GenBank/DDBJ whole genome shotgun (WGS) entry which is preliminary data.</text>
</comment>
<keyword evidence="1 6" id="KW-0436">Ligase</keyword>
<dbReference type="SUPFAM" id="SSF55681">
    <property type="entry name" value="Class II aaRS and biotin synthetases"/>
    <property type="match status" value="1"/>
</dbReference>